<dbReference type="Proteomes" id="UP000215002">
    <property type="component" value="Chromosome"/>
</dbReference>
<evidence type="ECO:0000313" key="3">
    <source>
        <dbReference type="Proteomes" id="UP000215002"/>
    </source>
</evidence>
<evidence type="ECO:0000256" key="1">
    <source>
        <dbReference type="SAM" id="Phobius"/>
    </source>
</evidence>
<name>A0A223NY00_9SPHI</name>
<accession>A0A223NY00</accession>
<protein>
    <submittedName>
        <fullName evidence="2">Uncharacterized protein</fullName>
    </submittedName>
</protein>
<dbReference type="AlphaFoldDB" id="A0A223NY00"/>
<feature type="transmembrane region" description="Helical" evidence="1">
    <location>
        <begin position="12"/>
        <end position="34"/>
    </location>
</feature>
<keyword evidence="1" id="KW-0472">Membrane</keyword>
<dbReference type="EMBL" id="CP022743">
    <property type="protein sequence ID" value="ASU34735.1"/>
    <property type="molecule type" value="Genomic_DNA"/>
</dbReference>
<organism evidence="2 3">
    <name type="scientific">Mucilaginibacter xinganensis</name>
    <dbReference type="NCBI Taxonomy" id="1234841"/>
    <lineage>
        <taxon>Bacteria</taxon>
        <taxon>Pseudomonadati</taxon>
        <taxon>Bacteroidota</taxon>
        <taxon>Sphingobacteriia</taxon>
        <taxon>Sphingobacteriales</taxon>
        <taxon>Sphingobacteriaceae</taxon>
        <taxon>Mucilaginibacter</taxon>
    </lineage>
</organism>
<keyword evidence="1" id="KW-0812">Transmembrane</keyword>
<dbReference type="KEGG" id="muc:MuYL_2848"/>
<reference evidence="2 3" key="1">
    <citation type="submission" date="2017-08" db="EMBL/GenBank/DDBJ databases">
        <title>Complete genome sequence of Mucilaginibacter sp. strain BJC16-A31.</title>
        <authorList>
            <consortium name="Henan University of Science and Technology"/>
            <person name="You X."/>
        </authorList>
    </citation>
    <scope>NUCLEOTIDE SEQUENCE [LARGE SCALE GENOMIC DNA]</scope>
    <source>
        <strain evidence="2 3">BJC16-A31</strain>
    </source>
</reference>
<proteinExistence type="predicted"/>
<keyword evidence="3" id="KW-1185">Reference proteome</keyword>
<keyword evidence="1" id="KW-1133">Transmembrane helix</keyword>
<gene>
    <name evidence="2" type="ORF">MuYL_2848</name>
</gene>
<sequence length="60" mass="6869">MFIWWFGIASLYHLQAVIATGKASGSISLLMLVADNRNIKLRYTTYRLYAFKNIDIKLTG</sequence>
<evidence type="ECO:0000313" key="2">
    <source>
        <dbReference type="EMBL" id="ASU34735.1"/>
    </source>
</evidence>